<sequence length="421" mass="46109">MSETYESGIPRETKRTGFLQSFDRQKLDPGDIADFTSKVLSFVRENRVAADALIAGNVQMLGFEALKARFGDSWEGIKDKVHLLTEGVIKRHISSSDVFLLMNDEKFVVLFGKATREKADATARKIAQEVNSKLSGAGAGMDAVSVRPVVFEVPRDDTSALKSPATLEKSVEEAQRDAERAEEARVEAAKDRMVMRFWPVANVRKRLVSCYHADLHVPEDLDLGQGEDGASGTGAVEAALDRMVLTHASRALTEAAGRKMRALLIVPVHFETVAAKSFRSAYLDVCKLLPRIAEQRMMLMVRDLPDDVPQGRLHTIFTYLSPYFSGFVGDFSLSFRRADKLGGVGLVAVAVDGAKVGALTPKAAKELKEFSVGNRAGKMRRYFYGAATFDAATAARRAQFDYVQGLGVAPSMPIHGKVFNI</sequence>
<gene>
    <name evidence="2" type="ORF">SAMN05660686_00512</name>
</gene>
<reference evidence="2 3" key="1">
    <citation type="submission" date="2016-10" db="EMBL/GenBank/DDBJ databases">
        <authorList>
            <person name="Varghese N."/>
            <person name="Submissions S."/>
        </authorList>
    </citation>
    <scope>NUCLEOTIDE SEQUENCE [LARGE SCALE GENOMIC DNA]</scope>
    <source>
        <strain evidence="2 3">DSM 18839</strain>
    </source>
</reference>
<accession>A0A8G2EU58</accession>
<evidence type="ECO:0000256" key="1">
    <source>
        <dbReference type="SAM" id="Coils"/>
    </source>
</evidence>
<keyword evidence="3" id="KW-1185">Reference proteome</keyword>
<dbReference type="AlphaFoldDB" id="A0A8G2EU58"/>
<keyword evidence="1" id="KW-0175">Coiled coil</keyword>
<dbReference type="OrthoDB" id="7335474at2"/>
<dbReference type="EMBL" id="FNBW01000001">
    <property type="protein sequence ID" value="SDF16092.1"/>
    <property type="molecule type" value="Genomic_DNA"/>
</dbReference>
<dbReference type="RefSeq" id="WP_093147896.1">
    <property type="nucleotide sequence ID" value="NZ_FNBW01000001.1"/>
</dbReference>
<evidence type="ECO:0000313" key="3">
    <source>
        <dbReference type="Proteomes" id="UP000198615"/>
    </source>
</evidence>
<comment type="caution">
    <text evidence="2">The sequence shown here is derived from an EMBL/GenBank/DDBJ whole genome shotgun (WGS) entry which is preliminary data.</text>
</comment>
<dbReference type="Proteomes" id="UP000198615">
    <property type="component" value="Unassembled WGS sequence"/>
</dbReference>
<evidence type="ECO:0000313" key="2">
    <source>
        <dbReference type="EMBL" id="SDF16092.1"/>
    </source>
</evidence>
<proteinExistence type="predicted"/>
<protein>
    <recommendedName>
        <fullName evidence="4">GGDEF domain-containing protein, diguanylate cyclase (C-di-GMP synthetase) or its enzymatically inactive variants</fullName>
    </recommendedName>
</protein>
<organism evidence="2 3">
    <name type="scientific">Thalassobaculum litoreum DSM 18839</name>
    <dbReference type="NCBI Taxonomy" id="1123362"/>
    <lineage>
        <taxon>Bacteria</taxon>
        <taxon>Pseudomonadati</taxon>
        <taxon>Pseudomonadota</taxon>
        <taxon>Alphaproteobacteria</taxon>
        <taxon>Rhodospirillales</taxon>
        <taxon>Thalassobaculaceae</taxon>
        <taxon>Thalassobaculum</taxon>
    </lineage>
</organism>
<name>A0A8G2EU58_9PROT</name>
<evidence type="ECO:0008006" key="4">
    <source>
        <dbReference type="Google" id="ProtNLM"/>
    </source>
</evidence>
<feature type="coiled-coil region" evidence="1">
    <location>
        <begin position="164"/>
        <end position="191"/>
    </location>
</feature>